<dbReference type="Proteomes" id="UP000305929">
    <property type="component" value="Unassembled WGS sequence"/>
</dbReference>
<proteinExistence type="predicted"/>
<dbReference type="EMBL" id="SZNQ01000001">
    <property type="protein sequence ID" value="TKT03598.1"/>
    <property type="molecule type" value="Genomic_DNA"/>
</dbReference>
<sequence length="116" mass="12698">MTVFVMAQREETTVLGNVVGLYVKLEIDRGDSGRPTTYFLSRLKGELRWVIDAKFGPDGYPHYVHGFGERLSSARMVIKPVSAILDALALARGLAEEIGEEIPLVLGPRRSVTGPA</sequence>
<dbReference type="RefSeq" id="WP_206666910.1">
    <property type="nucleotide sequence ID" value="NZ_SZNQ01000001.1"/>
</dbReference>
<evidence type="ECO:0000313" key="2">
    <source>
        <dbReference type="Proteomes" id="UP000305929"/>
    </source>
</evidence>
<dbReference type="AlphaFoldDB" id="A0A4U5WN29"/>
<gene>
    <name evidence="1" type="ORF">E4U91_28315</name>
</gene>
<comment type="caution">
    <text evidence="1">The sequence shown here is derived from an EMBL/GenBank/DDBJ whole genome shotgun (WGS) entry which is preliminary data.</text>
</comment>
<accession>A0A4U5WN29</accession>
<keyword evidence="2" id="KW-1185">Reference proteome</keyword>
<organism evidence="1 2">
    <name type="scientific">Streptomyces lasalocidi</name>
    <name type="common">Streptomyces lasaliensis</name>
    <dbReference type="NCBI Taxonomy" id="324833"/>
    <lineage>
        <taxon>Bacteria</taxon>
        <taxon>Bacillati</taxon>
        <taxon>Actinomycetota</taxon>
        <taxon>Actinomycetes</taxon>
        <taxon>Kitasatosporales</taxon>
        <taxon>Streptomycetaceae</taxon>
        <taxon>Streptomyces</taxon>
    </lineage>
</organism>
<protein>
    <submittedName>
        <fullName evidence="1">Uncharacterized protein</fullName>
    </submittedName>
</protein>
<reference evidence="1 2" key="1">
    <citation type="submission" date="2019-04" db="EMBL/GenBank/DDBJ databases">
        <title>Streptomyces lasaliensis sp. nov., an Actinomycete isolated from soil which produces the polyether antibiotic lasalocid.</title>
        <authorList>
            <person name="Erwin G."/>
            <person name="Haber C."/>
        </authorList>
    </citation>
    <scope>NUCLEOTIDE SEQUENCE [LARGE SCALE GENOMIC DNA]</scope>
    <source>
        <strain evidence="1 2">X-537</strain>
    </source>
</reference>
<name>A0A4U5WN29_STRLS</name>
<evidence type="ECO:0000313" key="1">
    <source>
        <dbReference type="EMBL" id="TKT03598.1"/>
    </source>
</evidence>